<dbReference type="Proteomes" id="UP000253273">
    <property type="component" value="Chromosome"/>
</dbReference>
<dbReference type="PANTHER" id="PTHR36220:SF1">
    <property type="entry name" value="GAMMA TUBULIN COMPLEX COMPONENT C-TERMINAL DOMAIN-CONTAINING PROTEIN"/>
    <property type="match status" value="1"/>
</dbReference>
<keyword evidence="4" id="KW-1185">Reference proteome</keyword>
<evidence type="ECO:0000256" key="2">
    <source>
        <dbReference type="SAM" id="MobiDB-lite"/>
    </source>
</evidence>
<evidence type="ECO:0000256" key="1">
    <source>
        <dbReference type="ARBA" id="ARBA00022729"/>
    </source>
</evidence>
<accession>A0A345DZF7</accession>
<dbReference type="Pfam" id="PF14312">
    <property type="entry name" value="FG-GAP_2"/>
    <property type="match status" value="6"/>
</dbReference>
<gene>
    <name evidence="3" type="ORF">DU500_02175</name>
</gene>
<dbReference type="RefSeq" id="WP_114584479.1">
    <property type="nucleotide sequence ID" value="NZ_CP031150.1"/>
</dbReference>
<dbReference type="PANTHER" id="PTHR36220">
    <property type="entry name" value="UNNAMED PRODUCT"/>
    <property type="match status" value="1"/>
</dbReference>
<dbReference type="EMBL" id="CP031150">
    <property type="protein sequence ID" value="AXG05329.1"/>
    <property type="molecule type" value="Genomic_DNA"/>
</dbReference>
<keyword evidence="1" id="KW-0732">Signal</keyword>
<dbReference type="KEGG" id="haj:DU500_02175"/>
<dbReference type="OrthoDB" id="242361at2157"/>
<dbReference type="GeneID" id="37282154"/>
<sequence>MSIHTRRALLCTIATGITLGLAGCGGGEDTDSRTVSIDHESTTVSPTTVSQTTSASPTGDLRPPTASTVPTEFIAYNGSSYIGFGTALALAENVALVGAQEAENGDGTPVGAVYTIERTDNGWSLVDIIMPYDGGLRDSFGSSVALWGDTALVGSPKHRTVDDRQTGAVYVFERGNEEWISRTKLVPSTDYVGDYFGDPVEIVGNVAIVGASGELSSDGDRAGSAYLYERTDGEWNQRAKLAPESSNSSFFGSSVALSEDICLVSSWNREASGDAATGAVYVFERANGQWTQQAKLGTSDTASQSFFGTATALSGTTALIGAAFDSEPNGEAAGSAYVFERVGGQWVQQAKLVPDDGDEHDFFGASVALGTDIALIGATADEDPNGERAGSVYVFLRSRDGWTQYAKLAPKQSGPEDVFGVAVDLFDDSALIGASGSSTDPHWGAAYLFEE</sequence>
<dbReference type="InterPro" id="IPR011043">
    <property type="entry name" value="Gal_Oxase/kelch_b-propeller"/>
</dbReference>
<feature type="compositionally biased region" description="Low complexity" evidence="2">
    <location>
        <begin position="42"/>
        <end position="58"/>
    </location>
</feature>
<protein>
    <submittedName>
        <fullName evidence="3">PKD domain-containing protein</fullName>
    </submittedName>
</protein>
<dbReference type="Gene3D" id="2.130.10.130">
    <property type="entry name" value="Integrin alpha, N-terminal"/>
    <property type="match status" value="3"/>
</dbReference>
<dbReference type="AlphaFoldDB" id="A0A345DZF7"/>
<evidence type="ECO:0000313" key="3">
    <source>
        <dbReference type="EMBL" id="AXG05329.1"/>
    </source>
</evidence>
<dbReference type="PROSITE" id="PS51257">
    <property type="entry name" value="PROKAR_LIPOPROTEIN"/>
    <property type="match status" value="1"/>
</dbReference>
<dbReference type="InterPro" id="IPR013517">
    <property type="entry name" value="FG-GAP"/>
</dbReference>
<dbReference type="InterPro" id="IPR028994">
    <property type="entry name" value="Integrin_alpha_N"/>
</dbReference>
<name>A0A345DZF7_9EURY</name>
<proteinExistence type="predicted"/>
<feature type="compositionally biased region" description="Basic and acidic residues" evidence="2">
    <location>
        <begin position="30"/>
        <end position="41"/>
    </location>
</feature>
<organism evidence="3 4">
    <name type="scientific">Haloplanus rubicundus</name>
    <dbReference type="NCBI Taxonomy" id="1547898"/>
    <lineage>
        <taxon>Archaea</taxon>
        <taxon>Methanobacteriati</taxon>
        <taxon>Methanobacteriota</taxon>
        <taxon>Stenosarchaea group</taxon>
        <taxon>Halobacteria</taxon>
        <taxon>Halobacteriales</taxon>
        <taxon>Haloferacaceae</taxon>
        <taxon>Haloplanus</taxon>
    </lineage>
</organism>
<dbReference type="SUPFAM" id="SSF50965">
    <property type="entry name" value="Galactose oxidase, central domain"/>
    <property type="match status" value="1"/>
</dbReference>
<evidence type="ECO:0000313" key="4">
    <source>
        <dbReference type="Proteomes" id="UP000253273"/>
    </source>
</evidence>
<feature type="region of interest" description="Disordered" evidence="2">
    <location>
        <begin position="28"/>
        <end position="66"/>
    </location>
</feature>
<reference evidence="3 4" key="1">
    <citation type="submission" date="2018-07" db="EMBL/GenBank/DDBJ databases">
        <title>Genome sequences of Haloplanus sp. CBA1113.</title>
        <authorList>
            <person name="Kim Y.B."/>
            <person name="Roh S.W."/>
        </authorList>
    </citation>
    <scope>NUCLEOTIDE SEQUENCE [LARGE SCALE GENOMIC DNA]</scope>
    <source>
        <strain evidence="3 4">CBA1113</strain>
    </source>
</reference>